<feature type="region of interest" description="Disordered" evidence="1">
    <location>
        <begin position="163"/>
        <end position="216"/>
    </location>
</feature>
<feature type="region of interest" description="Disordered" evidence="1">
    <location>
        <begin position="364"/>
        <end position="464"/>
    </location>
</feature>
<evidence type="ECO:0000313" key="3">
    <source>
        <dbReference type="Proteomes" id="UP001292094"/>
    </source>
</evidence>
<evidence type="ECO:0000256" key="1">
    <source>
        <dbReference type="SAM" id="MobiDB-lite"/>
    </source>
</evidence>
<sequence length="610" mass="66847">MAERQNYIRTTQKSIISKVKVVTVSSSKVASVTARHPVGVVVVEAGREVQPVYLPGCVLPCVLPRDTSTTNEDTHSNVIQRQNNVHAHKFGQPQDVRSQTVTQPKDTFSQPYIQFQNDIRTQSYDQPHNIHCQPITQPQDTIFQPYTKPKDNILRPIIVQTQDEFSQPKVQPPNVRSQKSTQPRDTHHFPLVHPKVIGPPDDKIKEGVRKRGKTSGKTAFISPDERIREGESKGQQANRMIEFTGPERYVLVSGRKYETSDSTTSVEGQLVDPSMGAERYVLVSGSAYETSDSSSGEGMGIDPSLSSSDQASSTQSDQNLPQREPINGDAKVPKFNSNMEMEKERNYGLVRGRVVIPSSKLRLVENGEGSGSSDVQGSVGSFEVERNGGSSEVERYSGSSEIQGSSTSTDNSEIQGAIYGTYETKGSTCSSNNNSSEMQKIVSSSKQKNLESVEETSSNSDRAYDRGSGTYGVITARRGCLRVRGISHVSTTSVICGNEKIKERSTSERQQVGKRGMVGRGKIENRGTGGNGKIEERVITGRRKTGESSTRGKEKIDHTPTRGTRGRQRTPLTAVRCGRVCGRQRSTISRAAVSQSTTGFRKKGGLSVIR</sequence>
<feature type="compositionally biased region" description="Basic and acidic residues" evidence="1">
    <location>
        <begin position="200"/>
        <end position="209"/>
    </location>
</feature>
<organism evidence="2 3">
    <name type="scientific">Petrolisthes manimaculis</name>
    <dbReference type="NCBI Taxonomy" id="1843537"/>
    <lineage>
        <taxon>Eukaryota</taxon>
        <taxon>Metazoa</taxon>
        <taxon>Ecdysozoa</taxon>
        <taxon>Arthropoda</taxon>
        <taxon>Crustacea</taxon>
        <taxon>Multicrustacea</taxon>
        <taxon>Malacostraca</taxon>
        <taxon>Eumalacostraca</taxon>
        <taxon>Eucarida</taxon>
        <taxon>Decapoda</taxon>
        <taxon>Pleocyemata</taxon>
        <taxon>Anomura</taxon>
        <taxon>Galatheoidea</taxon>
        <taxon>Porcellanidae</taxon>
        <taxon>Petrolisthes</taxon>
    </lineage>
</organism>
<keyword evidence="3" id="KW-1185">Reference proteome</keyword>
<reference evidence="2" key="1">
    <citation type="submission" date="2023-11" db="EMBL/GenBank/DDBJ databases">
        <title>Genome assemblies of two species of porcelain crab, Petrolisthes cinctipes and Petrolisthes manimaculis (Anomura: Porcellanidae).</title>
        <authorList>
            <person name="Angst P."/>
        </authorList>
    </citation>
    <scope>NUCLEOTIDE SEQUENCE</scope>
    <source>
        <strain evidence="2">PB745_02</strain>
        <tissue evidence="2">Gill</tissue>
    </source>
</reference>
<name>A0AAE1PPB4_9EUCA</name>
<proteinExistence type="predicted"/>
<feature type="compositionally biased region" description="Polar residues" evidence="1">
    <location>
        <begin position="163"/>
        <end position="181"/>
    </location>
</feature>
<evidence type="ECO:0000313" key="2">
    <source>
        <dbReference type="EMBL" id="KAK4312043.1"/>
    </source>
</evidence>
<dbReference type="Proteomes" id="UP001292094">
    <property type="component" value="Unassembled WGS sequence"/>
</dbReference>
<feature type="compositionally biased region" description="Polar residues" evidence="1">
    <location>
        <begin position="424"/>
        <end position="447"/>
    </location>
</feature>
<dbReference type="EMBL" id="JAWZYT010001448">
    <property type="protein sequence ID" value="KAK4312043.1"/>
    <property type="molecule type" value="Genomic_DNA"/>
</dbReference>
<feature type="region of interest" description="Disordered" evidence="1">
    <location>
        <begin position="543"/>
        <end position="569"/>
    </location>
</feature>
<accession>A0AAE1PPB4</accession>
<gene>
    <name evidence="2" type="ORF">Pmani_016507</name>
</gene>
<feature type="compositionally biased region" description="Low complexity" evidence="1">
    <location>
        <begin position="302"/>
        <end position="318"/>
    </location>
</feature>
<protein>
    <submittedName>
        <fullName evidence="2">Uncharacterized protein</fullName>
    </submittedName>
</protein>
<feature type="compositionally biased region" description="Basic and acidic residues" evidence="1">
    <location>
        <begin position="543"/>
        <end position="560"/>
    </location>
</feature>
<feature type="compositionally biased region" description="Low complexity" evidence="1">
    <location>
        <begin position="371"/>
        <end position="381"/>
    </location>
</feature>
<feature type="compositionally biased region" description="Low complexity" evidence="1">
    <location>
        <begin position="397"/>
        <end position="409"/>
    </location>
</feature>
<dbReference type="AlphaFoldDB" id="A0AAE1PPB4"/>
<comment type="caution">
    <text evidence="2">The sequence shown here is derived from an EMBL/GenBank/DDBJ whole genome shotgun (WGS) entry which is preliminary data.</text>
</comment>
<feature type="region of interest" description="Disordered" evidence="1">
    <location>
        <begin position="288"/>
        <end position="338"/>
    </location>
</feature>